<dbReference type="InterPro" id="IPR012338">
    <property type="entry name" value="Beta-lactam/transpept-like"/>
</dbReference>
<dbReference type="EC" id="3.5.2.6" evidence="2 6"/>
<dbReference type="Gene3D" id="1.25.40.10">
    <property type="entry name" value="Tetratricopeptide repeat domain"/>
    <property type="match status" value="1"/>
</dbReference>
<feature type="signal peptide" evidence="7">
    <location>
        <begin position="1"/>
        <end position="22"/>
    </location>
</feature>
<dbReference type="RefSeq" id="WP_035323577.1">
    <property type="nucleotide sequence ID" value="NZ_FONH01000021.1"/>
</dbReference>
<dbReference type="PANTHER" id="PTHR22935:SF95">
    <property type="entry name" value="BETA-LACTAMASE-LIKE 1-RELATED"/>
    <property type="match status" value="1"/>
</dbReference>
<dbReference type="Proteomes" id="UP000199477">
    <property type="component" value="Unassembled WGS sequence"/>
</dbReference>
<dbReference type="InterPro" id="IPR051478">
    <property type="entry name" value="Beta-lactamase-like_AB/R"/>
</dbReference>
<organism evidence="9 10">
    <name type="scientific">Dyella marensis</name>
    <dbReference type="NCBI Taxonomy" id="500610"/>
    <lineage>
        <taxon>Bacteria</taxon>
        <taxon>Pseudomonadati</taxon>
        <taxon>Pseudomonadota</taxon>
        <taxon>Gammaproteobacteria</taxon>
        <taxon>Lysobacterales</taxon>
        <taxon>Rhodanobacteraceae</taxon>
        <taxon>Dyella</taxon>
    </lineage>
</organism>
<comment type="similarity">
    <text evidence="5">Belongs to the beta-lactamase family.</text>
</comment>
<evidence type="ECO:0000259" key="8">
    <source>
        <dbReference type="Pfam" id="PF00144"/>
    </source>
</evidence>
<dbReference type="SUPFAM" id="SSF48452">
    <property type="entry name" value="TPR-like"/>
    <property type="match status" value="1"/>
</dbReference>
<dbReference type="GO" id="GO:0046677">
    <property type="term" value="P:response to antibiotic"/>
    <property type="evidence" value="ECO:0007669"/>
    <property type="project" value="UniProtKB-UniRule"/>
</dbReference>
<dbReference type="Gene3D" id="3.40.710.10">
    <property type="entry name" value="DD-peptidase/beta-lactamase superfamily"/>
    <property type="match status" value="1"/>
</dbReference>
<name>A0A1I2J717_9GAMM</name>
<dbReference type="GO" id="GO:0030288">
    <property type="term" value="C:outer membrane-bounded periplasmic space"/>
    <property type="evidence" value="ECO:0007669"/>
    <property type="project" value="InterPro"/>
</dbReference>
<dbReference type="PROSITE" id="PS00336">
    <property type="entry name" value="BETA_LACTAMASE_C"/>
    <property type="match status" value="1"/>
</dbReference>
<feature type="domain" description="Beta-lactamase-related" evidence="8">
    <location>
        <begin position="38"/>
        <end position="359"/>
    </location>
</feature>
<reference evidence="10" key="1">
    <citation type="submission" date="2016-10" db="EMBL/GenBank/DDBJ databases">
        <authorList>
            <person name="Varghese N."/>
            <person name="Submissions S."/>
        </authorList>
    </citation>
    <scope>NUCLEOTIDE SEQUENCE [LARGE SCALE GENOMIC DNA]</scope>
    <source>
        <strain evidence="10">UNC178MFTsu3.1</strain>
    </source>
</reference>
<dbReference type="GO" id="GO:0017001">
    <property type="term" value="P:antibiotic catabolic process"/>
    <property type="evidence" value="ECO:0007669"/>
    <property type="project" value="InterPro"/>
</dbReference>
<dbReference type="PANTHER" id="PTHR22935">
    <property type="entry name" value="PENICILLIN-BINDING PROTEIN"/>
    <property type="match status" value="1"/>
</dbReference>
<dbReference type="AlphaFoldDB" id="A0A1I2J717"/>
<dbReference type="SUPFAM" id="SSF56601">
    <property type="entry name" value="beta-lactamase/transpeptidase-like"/>
    <property type="match status" value="1"/>
</dbReference>
<evidence type="ECO:0000313" key="9">
    <source>
        <dbReference type="EMBL" id="SFF49007.1"/>
    </source>
</evidence>
<evidence type="ECO:0000256" key="3">
    <source>
        <dbReference type="ARBA" id="ARBA00022801"/>
    </source>
</evidence>
<comment type="similarity">
    <text evidence="1 6">Belongs to the class-C beta-lactamase family.</text>
</comment>
<proteinExistence type="inferred from homology"/>
<sequence>MAKATIVVLVGAFGLWASGAQAAQDCANDTIRKAGDAFIAAGSSDGLSIAVVKDGKTVFCDFGTVERGKARLPTPDTVYEIGSISKTFGSLLLAQAIVAGKAQVDDDMRRYLPPGEYPGLIYQGQAVTLRNLVSTTSALPDNLPDELTRKAKEAKPEDKPFVLVEGLNRYTMPQFLADLQQARLQRQPGVMPAHSNVAAQVVGLIDARLLGKPFETLLDERIERPLGMASGTDKARAARMATGYTGEGRVAPVWDAPVTRAAGGLRYSTRDMAKYAAYQLAERDPAVKLAHQAQWGDPGEGATGFNWVIDLMVDGQPHLEHSGGTFGFASYMDLYPRSGYGIVLLANRSADNTQGQLQAVAERIRDGLVGALPAQVALDKAFAEHGYGDVAATVAQVRRAYPGLHLSENYINALGYRLLQQEKRPKDAVNVFAYNVTQHPKSFNPYDSLAECQEALGEREHAIANYRLSLERNPNNEHAKTRLAELDKPKS</sequence>
<comment type="catalytic activity">
    <reaction evidence="6">
        <text>a beta-lactam + H2O = a substituted beta-amino acid</text>
        <dbReference type="Rhea" id="RHEA:20401"/>
        <dbReference type="ChEBI" id="CHEBI:15377"/>
        <dbReference type="ChEBI" id="CHEBI:35627"/>
        <dbReference type="ChEBI" id="CHEBI:140347"/>
        <dbReference type="EC" id="3.5.2.6"/>
    </reaction>
</comment>
<evidence type="ECO:0000256" key="1">
    <source>
        <dbReference type="ARBA" id="ARBA00007840"/>
    </source>
</evidence>
<dbReference type="InterPro" id="IPR011990">
    <property type="entry name" value="TPR-like_helical_dom_sf"/>
</dbReference>
<gene>
    <name evidence="9" type="ORF">SAMN02799615_03803</name>
</gene>
<evidence type="ECO:0000256" key="2">
    <source>
        <dbReference type="ARBA" id="ARBA00012865"/>
    </source>
</evidence>
<dbReference type="Pfam" id="PF00144">
    <property type="entry name" value="Beta-lactamase"/>
    <property type="match status" value="1"/>
</dbReference>
<dbReference type="InterPro" id="IPR001586">
    <property type="entry name" value="Beta-lactam_class-C_AS"/>
</dbReference>
<keyword evidence="7" id="KW-0732">Signal</keyword>
<dbReference type="EMBL" id="FONH01000021">
    <property type="protein sequence ID" value="SFF49007.1"/>
    <property type="molecule type" value="Genomic_DNA"/>
</dbReference>
<keyword evidence="10" id="KW-1185">Reference proteome</keyword>
<protein>
    <recommendedName>
        <fullName evidence="2 6">Beta-lactamase</fullName>
        <ecNumber evidence="2 6">3.5.2.6</ecNumber>
    </recommendedName>
</protein>
<evidence type="ECO:0000256" key="6">
    <source>
        <dbReference type="RuleBase" id="RU361140"/>
    </source>
</evidence>
<dbReference type="GO" id="GO:0008800">
    <property type="term" value="F:beta-lactamase activity"/>
    <property type="evidence" value="ECO:0007669"/>
    <property type="project" value="UniProtKB-UniRule"/>
</dbReference>
<keyword evidence="3 6" id="KW-0378">Hydrolase</keyword>
<keyword evidence="4 6" id="KW-0046">Antibiotic resistance</keyword>
<accession>A0A1I2J717</accession>
<feature type="chain" id="PRO_5011715978" description="Beta-lactamase" evidence="7">
    <location>
        <begin position="23"/>
        <end position="491"/>
    </location>
</feature>
<evidence type="ECO:0000256" key="4">
    <source>
        <dbReference type="ARBA" id="ARBA00023251"/>
    </source>
</evidence>
<evidence type="ECO:0000313" key="10">
    <source>
        <dbReference type="Proteomes" id="UP000199477"/>
    </source>
</evidence>
<dbReference type="STRING" id="500610.SAMN02799615_03803"/>
<evidence type="ECO:0000256" key="7">
    <source>
        <dbReference type="SAM" id="SignalP"/>
    </source>
</evidence>
<dbReference type="InterPro" id="IPR001466">
    <property type="entry name" value="Beta-lactam-related"/>
</dbReference>
<evidence type="ECO:0000256" key="5">
    <source>
        <dbReference type="ARBA" id="ARBA00038473"/>
    </source>
</evidence>